<evidence type="ECO:0000313" key="5">
    <source>
        <dbReference type="Proteomes" id="UP000236630"/>
    </source>
</evidence>
<gene>
    <name evidence="4" type="ORF">CUMW_216200</name>
</gene>
<dbReference type="InterPro" id="IPR011707">
    <property type="entry name" value="Cu-oxidase-like_N"/>
</dbReference>
<comment type="caution">
    <text evidence="4">The sequence shown here is derived from an EMBL/GenBank/DDBJ whole genome shotgun (WGS) entry which is preliminary data.</text>
</comment>
<protein>
    <recommendedName>
        <fullName evidence="6">Plastocyanin-like domain-containing protein</fullName>
    </recommendedName>
</protein>
<feature type="domain" description="Plastocyanin-like" evidence="3">
    <location>
        <begin position="29"/>
        <end position="59"/>
    </location>
</feature>
<dbReference type="InterPro" id="IPR008972">
    <property type="entry name" value="Cupredoxin"/>
</dbReference>
<dbReference type="AlphaFoldDB" id="A0A2H5QCD4"/>
<evidence type="ECO:0000259" key="3">
    <source>
        <dbReference type="Pfam" id="PF07732"/>
    </source>
</evidence>
<sequence length="195" mass="21867">MHGNLEHNGVMEPMESLSVEQHLVTPSLKFVVDKVATYMYHSHHGMQRASGLYGLINVYFSDGKNDPFTYDLDLNIILSDWYHYTSYEQATDLTSMPFSLQINGRGKYNCSNLDASVCDGTNLNATLIHSLSRTASLTSLSSLSFQIKGHNMTIVEADENYVQPFKTQNLYIYSGETYSVLITANQDSLRKSSAI</sequence>
<dbReference type="Pfam" id="PF00394">
    <property type="entry name" value="Cu-oxidase"/>
    <property type="match status" value="1"/>
</dbReference>
<dbReference type="Pfam" id="PF07732">
    <property type="entry name" value="Cu-oxidase_3"/>
    <property type="match status" value="1"/>
</dbReference>
<dbReference type="PANTHER" id="PTHR11709">
    <property type="entry name" value="MULTI-COPPER OXIDASE"/>
    <property type="match status" value="1"/>
</dbReference>
<dbReference type="STRING" id="55188.A0A2H5QCD4"/>
<dbReference type="Gene3D" id="2.60.40.420">
    <property type="entry name" value="Cupredoxins - blue copper proteins"/>
    <property type="match status" value="2"/>
</dbReference>
<organism evidence="4 5">
    <name type="scientific">Citrus unshiu</name>
    <name type="common">Satsuma mandarin</name>
    <name type="synonym">Citrus nobilis var. unshiu</name>
    <dbReference type="NCBI Taxonomy" id="55188"/>
    <lineage>
        <taxon>Eukaryota</taxon>
        <taxon>Viridiplantae</taxon>
        <taxon>Streptophyta</taxon>
        <taxon>Embryophyta</taxon>
        <taxon>Tracheophyta</taxon>
        <taxon>Spermatophyta</taxon>
        <taxon>Magnoliopsida</taxon>
        <taxon>eudicotyledons</taxon>
        <taxon>Gunneridae</taxon>
        <taxon>Pentapetalae</taxon>
        <taxon>rosids</taxon>
        <taxon>malvids</taxon>
        <taxon>Sapindales</taxon>
        <taxon>Rutaceae</taxon>
        <taxon>Aurantioideae</taxon>
        <taxon>Citrus</taxon>
    </lineage>
</organism>
<keyword evidence="5" id="KW-1185">Reference proteome</keyword>
<proteinExistence type="inferred from homology"/>
<feature type="domain" description="Plastocyanin-like" evidence="2">
    <location>
        <begin position="76"/>
        <end position="187"/>
    </location>
</feature>
<evidence type="ECO:0000256" key="1">
    <source>
        <dbReference type="ARBA" id="ARBA00010609"/>
    </source>
</evidence>
<comment type="similarity">
    <text evidence="1">Belongs to the multicopper oxidase family.</text>
</comment>
<dbReference type="PANTHER" id="PTHR11709:SF237">
    <property type="entry name" value="L-ASCORBATE OXIDASE"/>
    <property type="match status" value="1"/>
</dbReference>
<dbReference type="InterPro" id="IPR045087">
    <property type="entry name" value="Cu-oxidase_fam"/>
</dbReference>
<evidence type="ECO:0000259" key="2">
    <source>
        <dbReference type="Pfam" id="PF00394"/>
    </source>
</evidence>
<accession>A0A2H5QCD4</accession>
<dbReference type="GO" id="GO:0005507">
    <property type="term" value="F:copper ion binding"/>
    <property type="evidence" value="ECO:0007669"/>
    <property type="project" value="InterPro"/>
</dbReference>
<dbReference type="InterPro" id="IPR001117">
    <property type="entry name" value="Cu-oxidase_2nd"/>
</dbReference>
<dbReference type="GO" id="GO:0016491">
    <property type="term" value="F:oxidoreductase activity"/>
    <property type="evidence" value="ECO:0007669"/>
    <property type="project" value="TreeGrafter"/>
</dbReference>
<reference evidence="4 5" key="1">
    <citation type="journal article" date="2017" name="Front. Genet.">
        <title>Draft sequencing of the heterozygous diploid genome of Satsuma (Citrus unshiu Marc.) using a hybrid assembly approach.</title>
        <authorList>
            <person name="Shimizu T."/>
            <person name="Tanizawa Y."/>
            <person name="Mochizuki T."/>
            <person name="Nagasaki H."/>
            <person name="Yoshioka T."/>
            <person name="Toyoda A."/>
            <person name="Fujiyama A."/>
            <person name="Kaminuma E."/>
            <person name="Nakamura Y."/>
        </authorList>
    </citation>
    <scope>NUCLEOTIDE SEQUENCE [LARGE SCALE GENOMIC DNA]</scope>
    <source>
        <strain evidence="5">cv. Miyagawa wase</strain>
    </source>
</reference>
<evidence type="ECO:0000313" key="4">
    <source>
        <dbReference type="EMBL" id="GAY62242.1"/>
    </source>
</evidence>
<dbReference type="Proteomes" id="UP000236630">
    <property type="component" value="Unassembled WGS sequence"/>
</dbReference>
<dbReference type="EMBL" id="BDQV01000297">
    <property type="protein sequence ID" value="GAY62242.1"/>
    <property type="molecule type" value="Genomic_DNA"/>
</dbReference>
<evidence type="ECO:0008006" key="6">
    <source>
        <dbReference type="Google" id="ProtNLM"/>
    </source>
</evidence>
<dbReference type="SUPFAM" id="SSF49503">
    <property type="entry name" value="Cupredoxins"/>
    <property type="match status" value="2"/>
</dbReference>
<name>A0A2H5QCD4_CITUN</name>